<dbReference type="Gene3D" id="3.90.550.10">
    <property type="entry name" value="Spore Coat Polysaccharide Biosynthesis Protein SpsA, Chain A"/>
    <property type="match status" value="1"/>
</dbReference>
<dbReference type="Proteomes" id="UP001596461">
    <property type="component" value="Unassembled WGS sequence"/>
</dbReference>
<reference evidence="2 3" key="1">
    <citation type="journal article" date="2019" name="Int. J. Syst. Evol. Microbiol.">
        <title>The Global Catalogue of Microorganisms (GCM) 10K type strain sequencing project: providing services to taxonomists for standard genome sequencing and annotation.</title>
        <authorList>
            <consortium name="The Broad Institute Genomics Platform"/>
            <consortium name="The Broad Institute Genome Sequencing Center for Infectious Disease"/>
            <person name="Wu L."/>
            <person name="Ma J."/>
        </authorList>
    </citation>
    <scope>NUCLEOTIDE SEQUENCE [LARGE SCALE GENOMIC DNA]</scope>
    <source>
        <strain evidence="2 3">DT31</strain>
    </source>
</reference>
<evidence type="ECO:0000313" key="2">
    <source>
        <dbReference type="EMBL" id="MFC7071244.1"/>
    </source>
</evidence>
<dbReference type="GO" id="GO:0016740">
    <property type="term" value="F:transferase activity"/>
    <property type="evidence" value="ECO:0007669"/>
    <property type="project" value="UniProtKB-KW"/>
</dbReference>
<organism evidence="2 3">
    <name type="scientific">Halobaculum lipolyticum</name>
    <dbReference type="NCBI Taxonomy" id="3032001"/>
    <lineage>
        <taxon>Archaea</taxon>
        <taxon>Methanobacteriati</taxon>
        <taxon>Methanobacteriota</taxon>
        <taxon>Stenosarchaea group</taxon>
        <taxon>Halobacteria</taxon>
        <taxon>Halobacteriales</taxon>
        <taxon>Haloferacaceae</taxon>
        <taxon>Halobaculum</taxon>
    </lineage>
</organism>
<gene>
    <name evidence="2" type="ORF">ACFQL9_16485</name>
</gene>
<keyword evidence="3" id="KW-1185">Reference proteome</keyword>
<dbReference type="RefSeq" id="WP_284031899.1">
    <property type="nucleotide sequence ID" value="NZ_CP126154.1"/>
</dbReference>
<evidence type="ECO:0000256" key="1">
    <source>
        <dbReference type="SAM" id="MobiDB-lite"/>
    </source>
</evidence>
<dbReference type="GeneID" id="81123712"/>
<evidence type="ECO:0000313" key="3">
    <source>
        <dbReference type="Proteomes" id="UP001596461"/>
    </source>
</evidence>
<sequence>MEYVQERVATLHAFGEGAPDAPTDRAAVVVPMTEREYAGLAAERVLSELEALEPARVIVPLRAPAERVGAFREWLDGFDLPLETLWCDGPRVADLLADAGLDGERGKGRDVWLALGQALREEYVVVHDADTKSYSRDYVRRLLFPLANGFDFSKGYYARVENGQLYGRLFRLFYTPLVRALRDATPDSEFLGYMAAFRYALAGEFAATSDVVASLPLQRTWGLEVGTLAAAYDAVGVDRAAQVDLGSYEHDHRAVSGPTGLSDMSRSVGAALLRATEDHGVAVDYDALPDAYRRTAESYVERYAADAAFNGLSYDRGGERRQVRTYAESIAPPGPDDRLPSWDDTDLSPAAVVEAAHADARDAAAGDVTGSTDD</sequence>
<proteinExistence type="predicted"/>
<dbReference type="SUPFAM" id="SSF53448">
    <property type="entry name" value="Nucleotide-diphospho-sugar transferases"/>
    <property type="match status" value="1"/>
</dbReference>
<dbReference type="AlphaFoldDB" id="A0ABD5WKG5"/>
<name>A0ABD5WKG5_9EURY</name>
<feature type="region of interest" description="Disordered" evidence="1">
    <location>
        <begin position="326"/>
        <end position="345"/>
    </location>
</feature>
<dbReference type="InterPro" id="IPR029044">
    <property type="entry name" value="Nucleotide-diphossugar_trans"/>
</dbReference>
<accession>A0ABD5WKG5</accession>
<comment type="caution">
    <text evidence="2">The sequence shown here is derived from an EMBL/GenBank/DDBJ whole genome shotgun (WGS) entry which is preliminary data.</text>
</comment>
<dbReference type="EMBL" id="JBHTAH010000020">
    <property type="protein sequence ID" value="MFC7071244.1"/>
    <property type="molecule type" value="Genomic_DNA"/>
</dbReference>
<keyword evidence="2" id="KW-0808">Transferase</keyword>
<protein>
    <submittedName>
        <fullName evidence="2">Glycosyl transferase family 2</fullName>
    </submittedName>
</protein>